<organism evidence="3 4">
    <name type="scientific">Persicimonas caeni</name>
    <dbReference type="NCBI Taxonomy" id="2292766"/>
    <lineage>
        <taxon>Bacteria</taxon>
        <taxon>Deltaproteobacteria</taxon>
        <taxon>Bradymonadales</taxon>
        <taxon>Bradymonadaceae</taxon>
        <taxon>Persicimonas</taxon>
    </lineage>
</organism>
<name>A0A4Y6Q2N8_PERCE</name>
<feature type="compositionally biased region" description="Basic and acidic residues" evidence="1">
    <location>
        <begin position="220"/>
        <end position="229"/>
    </location>
</feature>
<feature type="region of interest" description="Disordered" evidence="1">
    <location>
        <begin position="220"/>
        <end position="239"/>
    </location>
</feature>
<dbReference type="SUPFAM" id="SSF51556">
    <property type="entry name" value="Metallo-dependent hydrolases"/>
    <property type="match status" value="1"/>
</dbReference>
<evidence type="ECO:0000313" key="3">
    <source>
        <dbReference type="EMBL" id="QDG54844.1"/>
    </source>
</evidence>
<evidence type="ECO:0000313" key="4">
    <source>
        <dbReference type="Proteomes" id="UP000315995"/>
    </source>
</evidence>
<keyword evidence="3" id="KW-0378">Hydrolase</keyword>
<proteinExistence type="predicted"/>
<accession>A0A4Y6Q2N8</accession>
<accession>A0A5B8YI45</accession>
<reference evidence="3 4" key="1">
    <citation type="submission" date="2019-06" db="EMBL/GenBank/DDBJ databases">
        <title>Persicimonas caeni gen. nov., sp. nov., a predatory bacterium isolated from solar saltern.</title>
        <authorList>
            <person name="Wang S."/>
        </authorList>
    </citation>
    <scope>NUCLEOTIDE SEQUENCE [LARGE SCALE GENOMIC DNA]</scope>
    <source>
        <strain evidence="3 4">YN101</strain>
    </source>
</reference>
<dbReference type="EMBL" id="CP041186">
    <property type="protein sequence ID" value="QDG54844.1"/>
    <property type="molecule type" value="Genomic_DNA"/>
</dbReference>
<evidence type="ECO:0000256" key="1">
    <source>
        <dbReference type="SAM" id="MobiDB-lite"/>
    </source>
</evidence>
<feature type="region of interest" description="Disordered" evidence="1">
    <location>
        <begin position="426"/>
        <end position="450"/>
    </location>
</feature>
<feature type="domain" description="Amidohydrolase-related" evidence="2">
    <location>
        <begin position="68"/>
        <end position="415"/>
    </location>
</feature>
<evidence type="ECO:0000259" key="2">
    <source>
        <dbReference type="Pfam" id="PF01979"/>
    </source>
</evidence>
<dbReference type="InterPro" id="IPR006680">
    <property type="entry name" value="Amidohydro-rel"/>
</dbReference>
<dbReference type="Gene3D" id="2.30.40.10">
    <property type="entry name" value="Urease, subunit C, domain 1"/>
    <property type="match status" value="1"/>
</dbReference>
<dbReference type="InterPro" id="IPR032466">
    <property type="entry name" value="Metal_Hydrolase"/>
</dbReference>
<keyword evidence="4" id="KW-1185">Reference proteome</keyword>
<dbReference type="Proteomes" id="UP000315995">
    <property type="component" value="Chromosome"/>
</dbReference>
<dbReference type="CDD" id="cd01309">
    <property type="entry name" value="Met_dep_hydrolase_C"/>
    <property type="match status" value="1"/>
</dbReference>
<dbReference type="InterPro" id="IPR051781">
    <property type="entry name" value="Metallo-dep_Hydrolase"/>
</dbReference>
<dbReference type="Pfam" id="PF01979">
    <property type="entry name" value="Amidohydro_1"/>
    <property type="match status" value="1"/>
</dbReference>
<dbReference type="GO" id="GO:0016810">
    <property type="term" value="F:hydrolase activity, acting on carbon-nitrogen (but not peptide) bonds"/>
    <property type="evidence" value="ECO:0007669"/>
    <property type="project" value="InterPro"/>
</dbReference>
<dbReference type="SUPFAM" id="SSF51338">
    <property type="entry name" value="Composite domain of metallo-dependent hydrolases"/>
    <property type="match status" value="1"/>
</dbReference>
<dbReference type="OrthoDB" id="9796020at2"/>
<dbReference type="AlphaFoldDB" id="A0A4Y6Q2N8"/>
<dbReference type="PANTHER" id="PTHR43135:SF3">
    <property type="entry name" value="ALPHA-D-RIBOSE 1-METHYLPHOSPHONATE 5-TRIPHOSPHATE DIPHOSPHATASE"/>
    <property type="match status" value="1"/>
</dbReference>
<protein>
    <submittedName>
        <fullName evidence="3">Amidohydrolase</fullName>
    </submittedName>
</protein>
<dbReference type="InterPro" id="IPR011059">
    <property type="entry name" value="Metal-dep_hydrolase_composite"/>
</dbReference>
<sequence length="450" mass="49292">MNAQPRDLTPVEVEPETVLIEGATIMTATGEVIEGGSLLLEDGKIARVSEEKLDAPEGAKVIDGTGRFVTPGLIDTHSHLGVYPTPYVKAHSDGNEASAPTTPQVDAAHSTWPQDPGFQKALAGGVTALQILPGSANIIGGRAVTLELHPGISAQAMHFDGAPDGLKMACGENPKRVYGDRGGMPSTRMGTMAVWRQTLQKARETRRAYEKYREALARWKSAKEPDPKSKPQPPSRDLGMETLIGAMEGDILVHIHCYRADEMIQVLELADEFDFEIRSFHHALEAYKIRDVLAEWNVAVSTWADWWGYKVEMHDGIPQNAALIHAAGGRAIIHSDSPNDIQRLNQEAAKAYWAAKHEGMELSEDDALRWITANPAWALGIDEATGTIEAGKRADVVLWSKHPFSVYAEADMVWVEGVREYDRAEDPAPWSDFEVGQFADDASADDEEVQ</sequence>
<dbReference type="Gene3D" id="3.20.20.140">
    <property type="entry name" value="Metal-dependent hydrolases"/>
    <property type="match status" value="1"/>
</dbReference>
<dbReference type="PANTHER" id="PTHR43135">
    <property type="entry name" value="ALPHA-D-RIBOSE 1-METHYLPHOSPHONATE 5-TRIPHOSPHATE DIPHOSPHATASE"/>
    <property type="match status" value="1"/>
</dbReference>
<gene>
    <name evidence="3" type="ORF">FIV42_06205</name>
</gene>